<dbReference type="AlphaFoldDB" id="A0A812U1L9"/>
<comment type="caution">
    <text evidence="1">The sequence shown here is derived from an EMBL/GenBank/DDBJ whole genome shotgun (WGS) entry which is preliminary data.</text>
</comment>
<proteinExistence type="predicted"/>
<dbReference type="Proteomes" id="UP000604046">
    <property type="component" value="Unassembled WGS sequence"/>
</dbReference>
<sequence>MKAMRVYDAAAAFESDQRVFEVGAALCALIHHPPPNLRASSPRGRWEVLSAGGMVVEQLERNYGEEDAAAVTITFRHFPANSRWYRLRVVVGDGVVRRCAIGGYHGGIRAVTPEEDKQWKLFFPSETIMF</sequence>
<evidence type="ECO:0000313" key="2">
    <source>
        <dbReference type="Proteomes" id="UP000604046"/>
    </source>
</evidence>
<keyword evidence="2" id="KW-1185">Reference proteome</keyword>
<name>A0A812U1L9_9DINO</name>
<dbReference type="OrthoDB" id="412810at2759"/>
<accession>A0A812U1L9</accession>
<organism evidence="1 2">
    <name type="scientific">Symbiodinium natans</name>
    <dbReference type="NCBI Taxonomy" id="878477"/>
    <lineage>
        <taxon>Eukaryota</taxon>
        <taxon>Sar</taxon>
        <taxon>Alveolata</taxon>
        <taxon>Dinophyceae</taxon>
        <taxon>Suessiales</taxon>
        <taxon>Symbiodiniaceae</taxon>
        <taxon>Symbiodinium</taxon>
    </lineage>
</organism>
<reference evidence="1" key="1">
    <citation type="submission" date="2021-02" db="EMBL/GenBank/DDBJ databases">
        <authorList>
            <person name="Dougan E. K."/>
            <person name="Rhodes N."/>
            <person name="Thang M."/>
            <person name="Chan C."/>
        </authorList>
    </citation>
    <scope>NUCLEOTIDE SEQUENCE</scope>
</reference>
<evidence type="ECO:0000313" key="1">
    <source>
        <dbReference type="EMBL" id="CAE7547891.1"/>
    </source>
</evidence>
<gene>
    <name evidence="1" type="ORF">SNAT2548_LOCUS30750</name>
</gene>
<dbReference type="EMBL" id="CAJNDS010002622">
    <property type="protein sequence ID" value="CAE7547891.1"/>
    <property type="molecule type" value="Genomic_DNA"/>
</dbReference>
<protein>
    <submittedName>
        <fullName evidence="1">Uncharacterized protein</fullName>
    </submittedName>
</protein>